<dbReference type="EMBL" id="AQHR01000101">
    <property type="protein sequence ID" value="EON75672.1"/>
    <property type="molecule type" value="Genomic_DNA"/>
</dbReference>
<dbReference type="RefSeq" id="WP_010856019.1">
    <property type="nucleotide sequence ID" value="NZ_AQHR01000101.1"/>
</dbReference>
<dbReference type="InterPro" id="IPR025316">
    <property type="entry name" value="DUF4221"/>
</dbReference>
<dbReference type="Pfam" id="PF13970">
    <property type="entry name" value="DUF4221"/>
    <property type="match status" value="1"/>
</dbReference>
<comment type="caution">
    <text evidence="1">The sequence shown here is derived from an EMBL/GenBank/DDBJ whole genome shotgun (WGS) entry which is preliminary data.</text>
</comment>
<keyword evidence="2" id="KW-1185">Reference proteome</keyword>
<reference evidence="1 2" key="1">
    <citation type="submission" date="2013-02" db="EMBL/GenBank/DDBJ databases">
        <title>A novel strain isolated from Lonar lake, Maharashtra, India.</title>
        <authorList>
            <person name="Singh A."/>
        </authorList>
    </citation>
    <scope>NUCLEOTIDE SEQUENCE [LARGE SCALE GENOMIC DNA]</scope>
    <source>
        <strain evidence="1 2">AK24</strain>
    </source>
</reference>
<sequence length="381" mass="43278">MKQVVFLLTLVVFVGCGGKQGGGDEALRFDVEIDTVMVNPGQEILFLNAGLYGAVLSTDKKYLYNFNHTEFSMEKIDLESLAFVRKIEVSKEGPNGVGQYFMGILPLDEERLLFRCYRQDNVLDWEAKKLRQFDFTKIGDDENKVSEEENFYSLVRMDDGLESFLGLANRYREKVTTAVHVNLTSNSAKRYEIPLFEKTKKFQIEIGDGGSFGVQSYLVKEGGKAIVCSEISSDMYVYSPESDSFEAHTYHSELTAAEKTGTYPTTVGGIEDLAPVFRRMQEEIAFMPPRWDEINEVFYRFSFNSVFDDSVEQPENSPIPRASGAKVYLTVYDKDLNMIAESFMPMISTRPPFHFVKDGKLWVFENIEDEMGFVTLSISGV</sequence>
<organism evidence="1 2">
    <name type="scientific">Lunatimonas lonarensis</name>
    <dbReference type="NCBI Taxonomy" id="1232681"/>
    <lineage>
        <taxon>Bacteria</taxon>
        <taxon>Pseudomonadati</taxon>
        <taxon>Bacteroidota</taxon>
        <taxon>Cytophagia</taxon>
        <taxon>Cytophagales</taxon>
        <taxon>Cyclobacteriaceae</taxon>
    </lineage>
</organism>
<evidence type="ECO:0008006" key="3">
    <source>
        <dbReference type="Google" id="ProtNLM"/>
    </source>
</evidence>
<proteinExistence type="predicted"/>
<dbReference type="PROSITE" id="PS51257">
    <property type="entry name" value="PROKAR_LIPOPROTEIN"/>
    <property type="match status" value="1"/>
</dbReference>
<accession>R7ZNL8</accession>
<dbReference type="OrthoDB" id="833511at2"/>
<gene>
    <name evidence="1" type="ORF">ADIS_3892</name>
</gene>
<evidence type="ECO:0000313" key="2">
    <source>
        <dbReference type="Proteomes" id="UP000013909"/>
    </source>
</evidence>
<name>R7ZNL8_9BACT</name>
<protein>
    <recommendedName>
        <fullName evidence="3">Lipoprotein</fullName>
    </recommendedName>
</protein>
<dbReference type="Proteomes" id="UP000013909">
    <property type="component" value="Unassembled WGS sequence"/>
</dbReference>
<dbReference type="AlphaFoldDB" id="R7ZNL8"/>
<evidence type="ECO:0000313" key="1">
    <source>
        <dbReference type="EMBL" id="EON75672.1"/>
    </source>
</evidence>